<evidence type="ECO:0000313" key="1">
    <source>
        <dbReference type="EMBL" id="GAA3573751.1"/>
    </source>
</evidence>
<gene>
    <name evidence="1" type="ORF">GCM10022222_67690</name>
</gene>
<dbReference type="Proteomes" id="UP001500689">
    <property type="component" value="Unassembled WGS sequence"/>
</dbReference>
<proteinExistence type="predicted"/>
<sequence length="139" mass="15189">MTEAVGAGNESPSLRFRFFRSGAYERVRVGSGSPTLADPPSAFNLIRSEPYKPKTLTQRYNRPADRLGINTTIRCVRHYAATEPIVAGVDIRAVAGPPSDFFGPGNAQWHAAGHEALRTTPTDVIHPTPDDSCRKWAQV</sequence>
<dbReference type="RefSeq" id="WP_344867211.1">
    <property type="nucleotide sequence ID" value="NZ_BAAAZN010000018.1"/>
</dbReference>
<name>A0ABP6XY75_9PSEU</name>
<organism evidence="1 2">
    <name type="scientific">Amycolatopsis ultiminotia</name>
    <dbReference type="NCBI Taxonomy" id="543629"/>
    <lineage>
        <taxon>Bacteria</taxon>
        <taxon>Bacillati</taxon>
        <taxon>Actinomycetota</taxon>
        <taxon>Actinomycetes</taxon>
        <taxon>Pseudonocardiales</taxon>
        <taxon>Pseudonocardiaceae</taxon>
        <taxon>Amycolatopsis</taxon>
    </lineage>
</organism>
<reference evidence="2" key="1">
    <citation type="journal article" date="2019" name="Int. J. Syst. Evol. Microbiol.">
        <title>The Global Catalogue of Microorganisms (GCM) 10K type strain sequencing project: providing services to taxonomists for standard genome sequencing and annotation.</title>
        <authorList>
            <consortium name="The Broad Institute Genomics Platform"/>
            <consortium name="The Broad Institute Genome Sequencing Center for Infectious Disease"/>
            <person name="Wu L."/>
            <person name="Ma J."/>
        </authorList>
    </citation>
    <scope>NUCLEOTIDE SEQUENCE [LARGE SCALE GENOMIC DNA]</scope>
    <source>
        <strain evidence="2">JCM 16898</strain>
    </source>
</reference>
<evidence type="ECO:0000313" key="2">
    <source>
        <dbReference type="Proteomes" id="UP001500689"/>
    </source>
</evidence>
<keyword evidence="2" id="KW-1185">Reference proteome</keyword>
<dbReference type="EMBL" id="BAAAZN010000018">
    <property type="protein sequence ID" value="GAA3573751.1"/>
    <property type="molecule type" value="Genomic_DNA"/>
</dbReference>
<comment type="caution">
    <text evidence="1">The sequence shown here is derived from an EMBL/GenBank/DDBJ whole genome shotgun (WGS) entry which is preliminary data.</text>
</comment>
<accession>A0ABP6XY75</accession>
<protein>
    <submittedName>
        <fullName evidence="1">Uncharacterized protein</fullName>
    </submittedName>
</protein>